<feature type="region of interest" description="Disordered" evidence="1">
    <location>
        <begin position="164"/>
        <end position="195"/>
    </location>
</feature>
<feature type="transmembrane region" description="Helical" evidence="2">
    <location>
        <begin position="84"/>
        <end position="104"/>
    </location>
</feature>
<dbReference type="AlphaFoldDB" id="A0A849A594"/>
<comment type="caution">
    <text evidence="3">The sequence shown here is derived from an EMBL/GenBank/DDBJ whole genome shotgun (WGS) entry which is preliminary data.</text>
</comment>
<evidence type="ECO:0000313" key="4">
    <source>
        <dbReference type="Proteomes" id="UP000562984"/>
    </source>
</evidence>
<reference evidence="3 4" key="1">
    <citation type="submission" date="2020-05" db="EMBL/GenBank/DDBJ databases">
        <title>Nakamurella sp. DB0629 isolated from air conditioner.</title>
        <authorList>
            <person name="Kim D.H."/>
            <person name="Kim D.-U."/>
        </authorList>
    </citation>
    <scope>NUCLEOTIDE SEQUENCE [LARGE SCALE GENOMIC DNA]</scope>
    <source>
        <strain evidence="3 4">DB0629</strain>
    </source>
</reference>
<dbReference type="Pfam" id="PF09534">
    <property type="entry name" value="Trp_oprn_chp"/>
    <property type="match status" value="1"/>
</dbReference>
<organism evidence="3 4">
    <name type="scientific">Nakamurella aerolata</name>
    <dbReference type="NCBI Taxonomy" id="1656892"/>
    <lineage>
        <taxon>Bacteria</taxon>
        <taxon>Bacillati</taxon>
        <taxon>Actinomycetota</taxon>
        <taxon>Actinomycetes</taxon>
        <taxon>Nakamurellales</taxon>
        <taxon>Nakamurellaceae</taxon>
        <taxon>Nakamurella</taxon>
    </lineage>
</organism>
<evidence type="ECO:0000313" key="3">
    <source>
        <dbReference type="EMBL" id="NNG34543.1"/>
    </source>
</evidence>
<keyword evidence="2" id="KW-0472">Membrane</keyword>
<keyword evidence="2" id="KW-0812">Transmembrane</keyword>
<keyword evidence="2" id="KW-1133">Transmembrane helix</keyword>
<gene>
    <name evidence="3" type="ORF">HKD39_02175</name>
</gene>
<dbReference type="Proteomes" id="UP000562984">
    <property type="component" value="Unassembled WGS sequence"/>
</dbReference>
<feature type="transmembrane region" description="Helical" evidence="2">
    <location>
        <begin position="12"/>
        <end position="37"/>
    </location>
</feature>
<sequence length="195" mass="19338">MTARAGSRSRGTVVVVAGVVLGAALVAGGALPTWWTLQWQGAVTAAQLTSLTGRQSAPALLPLALAAVAGLAAVAASRGVARRLLGALLMLVGVLSGWAAVSGISDRPVSALRDAQPQAQQVLSGSRNLIGPALSLTGAALVLLAGAAVLAGLFAGRGMGSRFSRHQPEPGAAGSGPVQDADLWKRLDAGEDPTA</sequence>
<accession>A0A849A594</accession>
<dbReference type="InterPro" id="IPR019051">
    <property type="entry name" value="Trp_biosyn_TM_oprn/chp"/>
</dbReference>
<proteinExistence type="predicted"/>
<dbReference type="RefSeq" id="WP_171198159.1">
    <property type="nucleotide sequence ID" value="NZ_JABEND010000001.1"/>
</dbReference>
<evidence type="ECO:0000256" key="2">
    <source>
        <dbReference type="SAM" id="Phobius"/>
    </source>
</evidence>
<name>A0A849A594_9ACTN</name>
<feature type="transmembrane region" description="Helical" evidence="2">
    <location>
        <begin position="57"/>
        <end position="77"/>
    </location>
</feature>
<feature type="transmembrane region" description="Helical" evidence="2">
    <location>
        <begin position="133"/>
        <end position="155"/>
    </location>
</feature>
<protein>
    <submittedName>
        <fullName evidence="3">Trp biosynthesis-associated membrane protein</fullName>
    </submittedName>
</protein>
<evidence type="ECO:0000256" key="1">
    <source>
        <dbReference type="SAM" id="MobiDB-lite"/>
    </source>
</evidence>
<keyword evidence="4" id="KW-1185">Reference proteome</keyword>
<dbReference type="EMBL" id="JABEND010000001">
    <property type="protein sequence ID" value="NNG34543.1"/>
    <property type="molecule type" value="Genomic_DNA"/>
</dbReference>